<keyword evidence="2" id="KW-1133">Transmembrane helix</keyword>
<evidence type="ECO:0000313" key="3">
    <source>
        <dbReference type="EMBL" id="MST74644.1"/>
    </source>
</evidence>
<keyword evidence="4" id="KW-1185">Reference proteome</keyword>
<reference evidence="3 4" key="1">
    <citation type="submission" date="2019-08" db="EMBL/GenBank/DDBJ databases">
        <title>In-depth cultivation of the pig gut microbiome towards novel bacterial diversity and tailored functional studies.</title>
        <authorList>
            <person name="Wylensek D."/>
            <person name="Hitch T.C.A."/>
            <person name="Clavel T."/>
        </authorList>
    </citation>
    <scope>NUCLEOTIDE SEQUENCE [LARGE SCALE GENOMIC DNA]</scope>
    <source>
        <strain evidence="3 4">MUC/MUC-530-WT-4D</strain>
    </source>
</reference>
<organism evidence="3 4">
    <name type="scientific">Roseburia porci</name>
    <dbReference type="NCBI Taxonomy" id="2605790"/>
    <lineage>
        <taxon>Bacteria</taxon>
        <taxon>Bacillati</taxon>
        <taxon>Bacillota</taxon>
        <taxon>Clostridia</taxon>
        <taxon>Lachnospirales</taxon>
        <taxon>Lachnospiraceae</taxon>
        <taxon>Roseburia</taxon>
    </lineage>
</organism>
<dbReference type="Pfam" id="PF13620">
    <property type="entry name" value="CarboxypepD_reg"/>
    <property type="match status" value="1"/>
</dbReference>
<protein>
    <submittedName>
        <fullName evidence="3">LPXTG cell wall anchor domain-containing protein</fullName>
    </submittedName>
</protein>
<feature type="region of interest" description="Disordered" evidence="1">
    <location>
        <begin position="840"/>
        <end position="865"/>
    </location>
</feature>
<dbReference type="Proteomes" id="UP000474024">
    <property type="component" value="Unassembled WGS sequence"/>
</dbReference>
<gene>
    <name evidence="3" type="ORF">FYJ75_06265</name>
</gene>
<evidence type="ECO:0000256" key="1">
    <source>
        <dbReference type="SAM" id="MobiDB-lite"/>
    </source>
</evidence>
<dbReference type="EMBL" id="VUNI01000008">
    <property type="protein sequence ID" value="MST74644.1"/>
    <property type="molecule type" value="Genomic_DNA"/>
</dbReference>
<dbReference type="InterPro" id="IPR013783">
    <property type="entry name" value="Ig-like_fold"/>
</dbReference>
<sequence>MKNKKIALLTKVVTAALFAGIFAITGIPGKNMGSSEVQAASNTGTIYYGFNEITDINNMKTSTAYMFLTEHYSNEDAVVAIPSGSARLTLTAVPASDGNSDKAVTTDGGQKATQGNVHVEQSGAGFDGCQNGHIGYLTRQGKTGWYYGCDAGGATNKGPFYAYTYTTKNFSTSDITIEVTDAFDVPTSQRSYTDSNDLTGLKVKITVNEREFNVPYFTVSAEDNSVDPETGDTSVILNIGGVEKEAELKCRQVTPAGQTDYTTGELKNLTPKSDYVITVDGEKITVTADENGNLDLTPYAGKTITIAKKGNGSNVVDSEPQTIEVKKSESAPEEKQFGTKVEGDNTVISGVGADKEYSLDGGKTWTTGNGADIVIPTGTDIQIRTKATTDTPASEIIRLEYKNETPDGTPDYTEGKLTGLKPNEKYILKADGKETEVTADTEGKIDLTPYAGKTIEVIKPGNGDNLLDSDAQVIGVKPGAAAPKKDDYKVIVNGAYTNISGITKDQEYSLDGGKTWTPGTGAAIRVKTGKEVLVRVKATKDEPASEIVRVTTIGEKTNLAAGTIQDSKGKPCAGAEIELRNGTTVIAATTTAEDGSFAFVGVPEGTYNFVVKQNGKTETYVVKIADGKVNLEKITVDDGKRNSTVNIAEGTPSTIVGNIQSQFDTIVEDTRKGYTKEDDAIVKSGGSAEINVNVEAVKSDVENTKYMTQVASKDGMKIGNFIDIVITKIITDMDGKQTKTGLIELPKLLTFYFDIDSTMQGKQSYVVYRYHQAYIDTLTTTPNEDGEYIEVSEDGTKLILHAKKFSTYAVGYSDEEKTVDNKSVAVDSLIEKVNAPIAETTSTATPAPTATPTATPTAAPVAKAAPDTGDNSTAWLFIMMLFAGTGIAVFSRKKKVNR</sequence>
<dbReference type="Gene3D" id="2.60.40.10">
    <property type="entry name" value="Immunoglobulins"/>
    <property type="match status" value="1"/>
</dbReference>
<comment type="caution">
    <text evidence="3">The sequence shown here is derived from an EMBL/GenBank/DDBJ whole genome shotgun (WGS) entry which is preliminary data.</text>
</comment>
<evidence type="ECO:0000313" key="4">
    <source>
        <dbReference type="Proteomes" id="UP000474024"/>
    </source>
</evidence>
<dbReference type="NCBIfam" id="TIGR01167">
    <property type="entry name" value="LPXTG_anchor"/>
    <property type="match status" value="1"/>
</dbReference>
<accession>A0A6L5YQ82</accession>
<name>A0A6L5YQ82_9FIRM</name>
<keyword evidence="2" id="KW-0472">Membrane</keyword>
<dbReference type="InterPro" id="IPR008969">
    <property type="entry name" value="CarboxyPept-like_regulatory"/>
</dbReference>
<keyword evidence="2" id="KW-0812">Transmembrane</keyword>
<evidence type="ECO:0000256" key="2">
    <source>
        <dbReference type="SAM" id="Phobius"/>
    </source>
</evidence>
<dbReference type="RefSeq" id="WP_154429614.1">
    <property type="nucleotide sequence ID" value="NZ_VUNI01000008.1"/>
</dbReference>
<feature type="transmembrane region" description="Helical" evidence="2">
    <location>
        <begin position="873"/>
        <end position="891"/>
    </location>
</feature>
<proteinExistence type="predicted"/>
<dbReference type="AlphaFoldDB" id="A0A6L5YQ82"/>
<dbReference type="SUPFAM" id="SSF49464">
    <property type="entry name" value="Carboxypeptidase regulatory domain-like"/>
    <property type="match status" value="1"/>
</dbReference>